<reference evidence="1 2" key="1">
    <citation type="submission" date="2014-07" db="EMBL/GenBank/DDBJ databases">
        <title>Draft Genome Sequence of Gephyronic Acid Producer, Cystobacter violaceus Strain Cb vi76.</title>
        <authorList>
            <person name="Stevens D.C."/>
            <person name="Young J."/>
            <person name="Carmichael R."/>
            <person name="Tan J."/>
            <person name="Taylor R.E."/>
        </authorList>
    </citation>
    <scope>NUCLEOTIDE SEQUENCE [LARGE SCALE GENOMIC DNA]</scope>
    <source>
        <strain evidence="1 2">Cb vi76</strain>
    </source>
</reference>
<dbReference type="Proteomes" id="UP000028547">
    <property type="component" value="Unassembled WGS sequence"/>
</dbReference>
<accession>A0A084SST1</accession>
<evidence type="ECO:0000313" key="1">
    <source>
        <dbReference type="EMBL" id="KFA91516.1"/>
    </source>
</evidence>
<gene>
    <name evidence="1" type="ORF">Q664_21370</name>
</gene>
<name>A0A084SST1_9BACT</name>
<evidence type="ECO:0000313" key="2">
    <source>
        <dbReference type="Proteomes" id="UP000028547"/>
    </source>
</evidence>
<proteinExistence type="predicted"/>
<comment type="caution">
    <text evidence="1">The sequence shown here is derived from an EMBL/GenBank/DDBJ whole genome shotgun (WGS) entry which is preliminary data.</text>
</comment>
<evidence type="ECO:0008006" key="3">
    <source>
        <dbReference type="Google" id="ProtNLM"/>
    </source>
</evidence>
<dbReference type="AlphaFoldDB" id="A0A084SST1"/>
<sequence length="209" mass="23683">MPGFGPFESHWDALLAACPLILSQRGANAGHRGDMSFNTRWRVSTEYCAWLYYTPDSKYELSRLVESTNPTPPDDQDERGCTLPAFVDDQRYPANSLKHLYVLHNHPGTPTNISERDITAVVTAAKIHGEFVETKEGKIPISIVAFFSRHYDPNPTACDGFYEYSKGSSEVVEWAPDQQGQWRREKAGTVIWENKTDFRFVPAREKGIP</sequence>
<protein>
    <recommendedName>
        <fullName evidence="3">JAB domain-containing protein</fullName>
    </recommendedName>
</protein>
<dbReference type="EMBL" id="JPMI01000141">
    <property type="protein sequence ID" value="KFA91516.1"/>
    <property type="molecule type" value="Genomic_DNA"/>
</dbReference>
<organism evidence="1 2">
    <name type="scientific">Archangium violaceum Cb vi76</name>
    <dbReference type="NCBI Taxonomy" id="1406225"/>
    <lineage>
        <taxon>Bacteria</taxon>
        <taxon>Pseudomonadati</taxon>
        <taxon>Myxococcota</taxon>
        <taxon>Myxococcia</taxon>
        <taxon>Myxococcales</taxon>
        <taxon>Cystobacterineae</taxon>
        <taxon>Archangiaceae</taxon>
        <taxon>Archangium</taxon>
    </lineage>
</organism>